<dbReference type="SUPFAM" id="SSF53098">
    <property type="entry name" value="Ribonuclease H-like"/>
    <property type="match status" value="1"/>
</dbReference>
<dbReference type="Proteomes" id="UP000229385">
    <property type="component" value="Unassembled WGS sequence"/>
</dbReference>
<organism evidence="2 3">
    <name type="scientific">Candidatus Uhrbacteria bacterium CG_4_9_14_3_um_filter_50_9</name>
    <dbReference type="NCBI Taxonomy" id="1975035"/>
    <lineage>
        <taxon>Bacteria</taxon>
        <taxon>Candidatus Uhriibacteriota</taxon>
    </lineage>
</organism>
<reference evidence="3" key="1">
    <citation type="submission" date="2017-09" db="EMBL/GenBank/DDBJ databases">
        <title>Depth-based differentiation of microbial function through sediment-hosted aquifers and enrichment of novel symbionts in the deep terrestrial subsurface.</title>
        <authorList>
            <person name="Probst A.J."/>
            <person name="Ladd B."/>
            <person name="Jarett J.K."/>
            <person name="Geller-Mcgrath D.E."/>
            <person name="Sieber C.M.K."/>
            <person name="Emerson J.B."/>
            <person name="Anantharaman K."/>
            <person name="Thomas B.C."/>
            <person name="Malmstrom R."/>
            <person name="Stieglmeier M."/>
            <person name="Klingl A."/>
            <person name="Woyke T."/>
            <person name="Ryan C.M."/>
            <person name="Banfield J.F."/>
        </authorList>
    </citation>
    <scope>NUCLEOTIDE SEQUENCE [LARGE SCALE GENOMIC DNA]</scope>
</reference>
<gene>
    <name evidence="2" type="ORF">CO174_03020</name>
</gene>
<dbReference type="InterPro" id="IPR011604">
    <property type="entry name" value="PDDEXK-like_dom_sf"/>
</dbReference>
<protein>
    <recommendedName>
        <fullName evidence="1">YprB ribonuclease H-like domain-containing protein</fullName>
    </recommendedName>
</protein>
<sequence>MQGHITEKTFYQYLKCPNWVYFDAHADEYRPHEPLMEQLQDEGLIHDLQLELISDREDLVQVTAEDPDEAFNQTLAFMREGRQTIYHGTLIDKHWVGHPDLLEKVEGRSTLGDYYYVAADIKRTRFLREDHRFQGCFYAELLERIQGTKPVQGYIITPDNEVMPYLIESFESEYRLNLSEIEKIIAGKRPPHFVTSGCKQSPWFKECRTESEECDDLSLLNRIWRAEVHRLQAAGVQTMSELALKSVPELEDLAPDLNPGRLETMRDQAIAIHEHRYMIRHDVEMPEADIELFFDIESDPLRDFDYLFGVLKVTKDGQEYHQFFAESPEQEGAMWEDFVSFIEQHLEAPIYHYGWFEQEVISRFSAKYGVSEIAREAFERNMIDLLSIVRPAVIFPLSFYSLKDIANYIGFTWRSADASGANSVLWFEEWLKKKSPKILKKIIEYNEDDVIATYKLQRWVREHASL</sequence>
<dbReference type="InterPro" id="IPR019993">
    <property type="entry name" value="RecB_nuclease_TM0106_put"/>
</dbReference>
<dbReference type="NCBIfam" id="TIGR03491">
    <property type="entry name" value="TM0106 family RecB-like putative nuclease"/>
    <property type="match status" value="1"/>
</dbReference>
<accession>A0A2M7XC29</accession>
<dbReference type="InterPro" id="IPR038720">
    <property type="entry name" value="YprB_RNase_H-like_dom"/>
</dbReference>
<evidence type="ECO:0000313" key="2">
    <source>
        <dbReference type="EMBL" id="PJA45450.1"/>
    </source>
</evidence>
<evidence type="ECO:0000313" key="3">
    <source>
        <dbReference type="Proteomes" id="UP000229385"/>
    </source>
</evidence>
<dbReference type="EMBL" id="PFWU01000036">
    <property type="protein sequence ID" value="PJA45450.1"/>
    <property type="molecule type" value="Genomic_DNA"/>
</dbReference>
<dbReference type="Gene3D" id="3.90.320.10">
    <property type="match status" value="1"/>
</dbReference>
<proteinExistence type="predicted"/>
<name>A0A2M7XC29_9BACT</name>
<comment type="caution">
    <text evidence="2">The sequence shown here is derived from an EMBL/GenBank/DDBJ whole genome shotgun (WGS) entry which is preliminary data.</text>
</comment>
<evidence type="ECO:0000259" key="1">
    <source>
        <dbReference type="Pfam" id="PF13482"/>
    </source>
</evidence>
<dbReference type="Pfam" id="PF13482">
    <property type="entry name" value="RNase_H_2"/>
    <property type="match status" value="1"/>
</dbReference>
<dbReference type="InterPro" id="IPR012337">
    <property type="entry name" value="RNaseH-like_sf"/>
</dbReference>
<dbReference type="AlphaFoldDB" id="A0A2M7XC29"/>
<feature type="domain" description="YprB ribonuclease H-like" evidence="1">
    <location>
        <begin position="292"/>
        <end position="460"/>
    </location>
</feature>